<dbReference type="Proteomes" id="UP001266305">
    <property type="component" value="Unassembled WGS sequence"/>
</dbReference>
<name>A0ABQ9UJS6_SAGOE</name>
<comment type="caution">
    <text evidence="2">The sequence shown here is derived from an EMBL/GenBank/DDBJ whole genome shotgun (WGS) entry which is preliminary data.</text>
</comment>
<dbReference type="EMBL" id="JASSZA010000011">
    <property type="protein sequence ID" value="KAK2097288.1"/>
    <property type="molecule type" value="Genomic_DNA"/>
</dbReference>
<feature type="compositionally biased region" description="Gly residues" evidence="1">
    <location>
        <begin position="105"/>
        <end position="114"/>
    </location>
</feature>
<evidence type="ECO:0000313" key="2">
    <source>
        <dbReference type="EMBL" id="KAK2097288.1"/>
    </source>
</evidence>
<feature type="region of interest" description="Disordered" evidence="1">
    <location>
        <begin position="1"/>
        <end position="122"/>
    </location>
</feature>
<sequence>MTVKLGDGGSGEDGLKKLGKRAADEESLEGEGAGGADAAEESSGTKRDEKTPRAGADGTPAPPSAPQAPSPPQGSPQDQHHFLRSSVRPQSKRPRKDPPNAVGSGNAGGPGPRGKGVLTRETRDKGSCFTSLKCGCRKLPGRKAACPLLSAFVLLCAFGGISPCLGHPHHQSLERPLLSRHSITRQRRRPGGDSCLAPLFSSPSRVMFRGEFSYNLEKSAPGVKVSCRPEIPKQTFLQLYYTTQVILGPVGDLGSEPQKLSVRHRSRDTGLTLLPVWPVNGLAGSAQASAIFRIKETPA</sequence>
<evidence type="ECO:0000313" key="3">
    <source>
        <dbReference type="Proteomes" id="UP001266305"/>
    </source>
</evidence>
<feature type="compositionally biased region" description="Pro residues" evidence="1">
    <location>
        <begin position="60"/>
        <end position="74"/>
    </location>
</feature>
<protein>
    <submittedName>
        <fullName evidence="2">Uncharacterized protein</fullName>
    </submittedName>
</protein>
<reference evidence="2 3" key="1">
    <citation type="submission" date="2023-05" db="EMBL/GenBank/DDBJ databases">
        <title>B98-5 Cell Line De Novo Hybrid Assembly: An Optical Mapping Approach.</title>
        <authorList>
            <person name="Kananen K."/>
            <person name="Auerbach J.A."/>
            <person name="Kautto E."/>
            <person name="Blachly J.S."/>
        </authorList>
    </citation>
    <scope>NUCLEOTIDE SEQUENCE [LARGE SCALE GENOMIC DNA]</scope>
    <source>
        <strain evidence="2">B95-8</strain>
        <tissue evidence="2">Cell line</tissue>
    </source>
</reference>
<feature type="compositionally biased region" description="Basic and acidic residues" evidence="1">
    <location>
        <begin position="43"/>
        <end position="52"/>
    </location>
</feature>
<accession>A0ABQ9UJS6</accession>
<organism evidence="2 3">
    <name type="scientific">Saguinus oedipus</name>
    <name type="common">Cotton-top tamarin</name>
    <name type="synonym">Oedipomidas oedipus</name>
    <dbReference type="NCBI Taxonomy" id="9490"/>
    <lineage>
        <taxon>Eukaryota</taxon>
        <taxon>Metazoa</taxon>
        <taxon>Chordata</taxon>
        <taxon>Craniata</taxon>
        <taxon>Vertebrata</taxon>
        <taxon>Euteleostomi</taxon>
        <taxon>Mammalia</taxon>
        <taxon>Eutheria</taxon>
        <taxon>Euarchontoglires</taxon>
        <taxon>Primates</taxon>
        <taxon>Haplorrhini</taxon>
        <taxon>Platyrrhini</taxon>
        <taxon>Cebidae</taxon>
        <taxon>Callitrichinae</taxon>
        <taxon>Saguinus</taxon>
    </lineage>
</organism>
<feature type="compositionally biased region" description="Basic and acidic residues" evidence="1">
    <location>
        <begin position="13"/>
        <end position="24"/>
    </location>
</feature>
<keyword evidence="3" id="KW-1185">Reference proteome</keyword>
<gene>
    <name evidence="2" type="ORF">P7K49_022739</name>
</gene>
<evidence type="ECO:0000256" key="1">
    <source>
        <dbReference type="SAM" id="MobiDB-lite"/>
    </source>
</evidence>
<proteinExistence type="predicted"/>
<feature type="compositionally biased region" description="Gly residues" evidence="1">
    <location>
        <begin position="1"/>
        <end position="12"/>
    </location>
</feature>